<dbReference type="InterPro" id="IPR036866">
    <property type="entry name" value="RibonucZ/Hydroxyglut_hydro"/>
</dbReference>
<dbReference type="Gene3D" id="3.60.15.10">
    <property type="entry name" value="Ribonuclease Z/Hydroxyacylglutathione hydrolase-like"/>
    <property type="match status" value="1"/>
</dbReference>
<dbReference type="AlphaFoldDB" id="A0A1T2KTT4"/>
<organism evidence="1 2">
    <name type="scientific">Solemya velesiana gill symbiont</name>
    <dbReference type="NCBI Taxonomy" id="1918948"/>
    <lineage>
        <taxon>Bacteria</taxon>
        <taxon>Pseudomonadati</taxon>
        <taxon>Pseudomonadota</taxon>
        <taxon>Gammaproteobacteria</taxon>
        <taxon>sulfur-oxidizing symbionts</taxon>
    </lineage>
</organism>
<evidence type="ECO:0000313" key="2">
    <source>
        <dbReference type="Proteomes" id="UP000190896"/>
    </source>
</evidence>
<name>A0A1T2KTT4_9GAMM</name>
<comment type="caution">
    <text evidence="1">The sequence shown here is derived from an EMBL/GenBank/DDBJ whole genome shotgun (WGS) entry which is preliminary data.</text>
</comment>
<dbReference type="EMBL" id="MPRJ01000048">
    <property type="protein sequence ID" value="OOZ36244.1"/>
    <property type="molecule type" value="Genomic_DNA"/>
</dbReference>
<evidence type="ECO:0008006" key="3">
    <source>
        <dbReference type="Google" id="ProtNLM"/>
    </source>
</evidence>
<dbReference type="SUPFAM" id="SSF56281">
    <property type="entry name" value="Metallo-hydrolase/oxidoreductase"/>
    <property type="match status" value="1"/>
</dbReference>
<evidence type="ECO:0000313" key="1">
    <source>
        <dbReference type="EMBL" id="OOZ36244.1"/>
    </source>
</evidence>
<accession>A0A1T2KTT4</accession>
<proteinExistence type="predicted"/>
<keyword evidence="2" id="KW-1185">Reference proteome</keyword>
<protein>
    <recommendedName>
        <fullName evidence="3">Metallohydrolase</fullName>
    </recommendedName>
</protein>
<dbReference type="OrthoDB" id="9768813at2"/>
<dbReference type="Proteomes" id="UP000190896">
    <property type="component" value="Unassembled WGS sequence"/>
</dbReference>
<dbReference type="RefSeq" id="WP_078487479.1">
    <property type="nucleotide sequence ID" value="NZ_MPRJ01000048.1"/>
</dbReference>
<sequence length="384" mass="42305">MSIDLPSQGFIFWPVGTGDSSTVKVDEDTYLQVDIRHMAKVDEDDDPAWPIIDHLVEILPEVNGKPYLSTFALTHPDKDHCQGFEELLDKVEIGELWLSPRVFQEYHDDEGLCEDAETFHDEALRRVKATIDAAGDPGSGNRVRIIGYDELLEEDPYKGFPMEFFSVPGHEITALNGQDFGDQFRAFIHAPFVDDSYGDRNDCSLAFQISLSDAGTIGKALFLGDLKYPILKRIFDVSDAEDLEWNVLLAPHHCSKSAMYWQDEGDDEEKLKQDILDSMANAALSPGFIISSSTPVPAKNESGDNPPHAIAKRQYLRIAPDDFLCTHETPSEDDPEPIAFEVGAGGFSYMGTLSLAASLEETVNAAQGLDQPPATAVGFGGDTE</sequence>
<gene>
    <name evidence="1" type="ORF">BOW51_08175</name>
</gene>
<reference evidence="1 2" key="1">
    <citation type="submission" date="2016-11" db="EMBL/GenBank/DDBJ databases">
        <title>Mixed transmission modes and dynamic genome evolution in an obligate animal-bacterial symbiosis.</title>
        <authorList>
            <person name="Russell S.L."/>
            <person name="Corbett-Detig R.B."/>
            <person name="Cavanaugh C.M."/>
        </authorList>
    </citation>
    <scope>NUCLEOTIDE SEQUENCE [LARGE SCALE GENOMIC DNA]</scope>
    <source>
        <strain evidence="1">Se-Cadez</strain>
    </source>
</reference>